<evidence type="ECO:0000259" key="5">
    <source>
        <dbReference type="Pfam" id="PF00884"/>
    </source>
</evidence>
<dbReference type="InterPro" id="IPR024607">
    <property type="entry name" value="Sulfatase_CS"/>
</dbReference>
<dbReference type="GO" id="GO:0004065">
    <property type="term" value="F:arylsulfatase activity"/>
    <property type="evidence" value="ECO:0007669"/>
    <property type="project" value="UniProtKB-EC"/>
</dbReference>
<dbReference type="InterPro" id="IPR000917">
    <property type="entry name" value="Sulfatase_N"/>
</dbReference>
<proteinExistence type="inferred from homology"/>
<keyword evidence="4" id="KW-0106">Calcium</keyword>
<dbReference type="EC" id="3.1.6.1" evidence="6"/>
<dbReference type="Gene3D" id="3.20.20.80">
    <property type="entry name" value="Glycosidases"/>
    <property type="match status" value="1"/>
</dbReference>
<dbReference type="AlphaFoldDB" id="A0A5C5YTT1"/>
<comment type="caution">
    <text evidence="6">The sequence shown here is derived from an EMBL/GenBank/DDBJ whole genome shotgun (WGS) entry which is preliminary data.</text>
</comment>
<organism evidence="6 7">
    <name type="scientific">Posidoniimonas polymericola</name>
    <dbReference type="NCBI Taxonomy" id="2528002"/>
    <lineage>
        <taxon>Bacteria</taxon>
        <taxon>Pseudomonadati</taxon>
        <taxon>Planctomycetota</taxon>
        <taxon>Planctomycetia</taxon>
        <taxon>Pirellulales</taxon>
        <taxon>Lacipirellulaceae</taxon>
        <taxon>Posidoniimonas</taxon>
    </lineage>
</organism>
<dbReference type="EMBL" id="SJPO01000002">
    <property type="protein sequence ID" value="TWT78368.1"/>
    <property type="molecule type" value="Genomic_DNA"/>
</dbReference>
<evidence type="ECO:0000256" key="1">
    <source>
        <dbReference type="ARBA" id="ARBA00008779"/>
    </source>
</evidence>
<dbReference type="Gene3D" id="3.40.720.10">
    <property type="entry name" value="Alkaline Phosphatase, subunit A"/>
    <property type="match status" value="1"/>
</dbReference>
<dbReference type="PANTHER" id="PTHR42693:SF53">
    <property type="entry name" value="ENDO-4-O-SULFATASE"/>
    <property type="match status" value="1"/>
</dbReference>
<keyword evidence="7" id="KW-1185">Reference proteome</keyword>
<evidence type="ECO:0000313" key="7">
    <source>
        <dbReference type="Proteomes" id="UP000318478"/>
    </source>
</evidence>
<name>A0A5C5YTT1_9BACT</name>
<evidence type="ECO:0000313" key="6">
    <source>
        <dbReference type="EMBL" id="TWT78368.1"/>
    </source>
</evidence>
<reference evidence="6 7" key="1">
    <citation type="submission" date="2019-02" db="EMBL/GenBank/DDBJ databases">
        <title>Deep-cultivation of Planctomycetes and their phenomic and genomic characterization uncovers novel biology.</title>
        <authorList>
            <person name="Wiegand S."/>
            <person name="Jogler M."/>
            <person name="Boedeker C."/>
            <person name="Pinto D."/>
            <person name="Vollmers J."/>
            <person name="Rivas-Marin E."/>
            <person name="Kohn T."/>
            <person name="Peeters S.H."/>
            <person name="Heuer A."/>
            <person name="Rast P."/>
            <person name="Oberbeckmann S."/>
            <person name="Bunk B."/>
            <person name="Jeske O."/>
            <person name="Meyerdierks A."/>
            <person name="Storesund J.E."/>
            <person name="Kallscheuer N."/>
            <person name="Luecker S."/>
            <person name="Lage O.M."/>
            <person name="Pohl T."/>
            <person name="Merkel B.J."/>
            <person name="Hornburger P."/>
            <person name="Mueller R.-W."/>
            <person name="Bruemmer F."/>
            <person name="Labrenz M."/>
            <person name="Spormann A.M."/>
            <person name="Op Den Camp H."/>
            <person name="Overmann J."/>
            <person name="Amann R."/>
            <person name="Jetten M.S.M."/>
            <person name="Mascher T."/>
            <person name="Medema M.H."/>
            <person name="Devos D.P."/>
            <person name="Kaster A.-K."/>
            <person name="Ovreas L."/>
            <person name="Rohde M."/>
            <person name="Galperin M.Y."/>
            <person name="Jogler C."/>
        </authorList>
    </citation>
    <scope>NUCLEOTIDE SEQUENCE [LARGE SCALE GENOMIC DNA]</scope>
    <source>
        <strain evidence="6 7">Pla123a</strain>
    </source>
</reference>
<dbReference type="CDD" id="cd16143">
    <property type="entry name" value="ARS_like"/>
    <property type="match status" value="1"/>
</dbReference>
<dbReference type="InterPro" id="IPR050738">
    <property type="entry name" value="Sulfatase"/>
</dbReference>
<dbReference type="Pfam" id="PF00884">
    <property type="entry name" value="Sulfatase"/>
    <property type="match status" value="1"/>
</dbReference>
<evidence type="ECO:0000256" key="2">
    <source>
        <dbReference type="ARBA" id="ARBA00022723"/>
    </source>
</evidence>
<evidence type="ECO:0000256" key="3">
    <source>
        <dbReference type="ARBA" id="ARBA00022801"/>
    </source>
</evidence>
<comment type="similarity">
    <text evidence="1">Belongs to the sulfatase family.</text>
</comment>
<keyword evidence="3 6" id="KW-0378">Hydrolase</keyword>
<dbReference type="Proteomes" id="UP000318478">
    <property type="component" value="Unassembled WGS sequence"/>
</dbReference>
<feature type="domain" description="Sulfatase N-terminal" evidence="5">
    <location>
        <begin position="57"/>
        <end position="395"/>
    </location>
</feature>
<sequence length="911" mass="100245">MPLQTRISQQSGGVRRPACGPAPAWTCRAAVAAVALLAALASGIAATAGQQPRQTHPNVVIILVDDMGYGDPGCFNPESRISTPNIDGLAVAGMKFLDAHAPGPLCHLSRYGLLTGRYPFRTDVTRWPTEPVIEDGQETLATLAKRAGYHTAIVGKWHLGFKERGYDQPLHGGPVDHGFETFFGMRASTDIPPYFYIRGDRAVEVPTDSVEDEFSPDWSPIQGRRRLGGKIAPGMQLDQTLPRFTDEAIAVIREHGKSGRQGPLLLYLAYPAPHTPWLPSAEHRGQSDAGLYGDFAEMVDSEIGRVTSELKDSGIWDDTLIVFASDNGPCWSEKDVQRFGHDSAGGLRGMKGDAWEAGHRMPFIVSWPRVVEPGSSTEQTVCFTDLLATFASIVGEKLDDQIAVDSYNLLPVLLGFHPDERPIRPPVVTQAGSAPEMFAIRGGKWKLITGLGSGGFSKPKRIAQDSDGPSGQLYDLDADLREERNLYAERPGVVERAVEALNLTRAQPTPRTSLIPGAVDASGLDRKVMCGYQAWFNTPDDGSALGWKHWARRAGDRFGPGNATVDLWPDVSELDADERFATGFTLADGTPAEVYSSVHPKTVLRHFGWMQEHGIDGVFLQRFANGLNEGPVLENKNSALRSVRGAALATGRVYAVMYDLSGLRAGETQRVYRDWERLSEEERLTSDSQYLSHNGKPLVAVWGIGFHDGGKPRDYSLEECRTLVSRLKQSGCAVMLGVPTGWRTLSRDSVKDAALHEIILMADVVSPWTPGRYRDRNGVREHARNWWQPDVEWCEKHEVDYLPVVFPGFSWHNLTGAKLAEIPREGGRFLWSQFVAAKKAGASMAYVAMFDEVDEGTAIFKCTNNPPVGEGVDFLTYEGLPTDHYLWLTGEAGRMFRDEQPASARLPVRER</sequence>
<dbReference type="Gene3D" id="3.30.1120.10">
    <property type="match status" value="1"/>
</dbReference>
<dbReference type="PANTHER" id="PTHR42693">
    <property type="entry name" value="ARYLSULFATASE FAMILY MEMBER"/>
    <property type="match status" value="1"/>
</dbReference>
<dbReference type="SUPFAM" id="SSF53649">
    <property type="entry name" value="Alkaline phosphatase-like"/>
    <property type="match status" value="1"/>
</dbReference>
<accession>A0A5C5YTT1</accession>
<dbReference type="CDD" id="cd11576">
    <property type="entry name" value="GH99_GH71_like_2"/>
    <property type="match status" value="1"/>
</dbReference>
<evidence type="ECO:0000256" key="4">
    <source>
        <dbReference type="ARBA" id="ARBA00022837"/>
    </source>
</evidence>
<gene>
    <name evidence="6" type="primary">atsA_12</name>
    <name evidence="6" type="ORF">Pla123a_11590</name>
</gene>
<dbReference type="GO" id="GO:0046872">
    <property type="term" value="F:metal ion binding"/>
    <property type="evidence" value="ECO:0007669"/>
    <property type="project" value="UniProtKB-KW"/>
</dbReference>
<dbReference type="InterPro" id="IPR017850">
    <property type="entry name" value="Alkaline_phosphatase_core_sf"/>
</dbReference>
<dbReference type="PROSITE" id="PS00149">
    <property type="entry name" value="SULFATASE_2"/>
    <property type="match status" value="1"/>
</dbReference>
<keyword evidence="2" id="KW-0479">Metal-binding</keyword>
<protein>
    <submittedName>
        <fullName evidence="6">Arylsulfatase</fullName>
        <ecNumber evidence="6">3.1.6.1</ecNumber>
    </submittedName>
</protein>